<evidence type="ECO:0000313" key="7">
    <source>
        <dbReference type="Proteomes" id="UP001108240"/>
    </source>
</evidence>
<dbReference type="Pfam" id="PF02138">
    <property type="entry name" value="Beach"/>
    <property type="match status" value="1"/>
</dbReference>
<dbReference type="PROSITE" id="PS51783">
    <property type="entry name" value="PH_BEACH"/>
    <property type="match status" value="1"/>
</dbReference>
<dbReference type="InterPro" id="IPR011989">
    <property type="entry name" value="ARM-like"/>
</dbReference>
<dbReference type="PROSITE" id="PS50294">
    <property type="entry name" value="WD_REPEATS_REGION"/>
    <property type="match status" value="1"/>
</dbReference>
<dbReference type="PROSITE" id="PS00678">
    <property type="entry name" value="WD_REPEATS_1"/>
    <property type="match status" value="1"/>
</dbReference>
<dbReference type="SUPFAM" id="SSF48371">
    <property type="entry name" value="ARM repeat"/>
    <property type="match status" value="1"/>
</dbReference>
<evidence type="ECO:0000256" key="2">
    <source>
        <dbReference type="ARBA" id="ARBA00022737"/>
    </source>
</evidence>
<dbReference type="InterPro" id="IPR023362">
    <property type="entry name" value="PH-BEACH_dom"/>
</dbReference>
<organism evidence="6 7">
    <name type="scientific">Cyprinus carpio carpio</name>
    <dbReference type="NCBI Taxonomy" id="630221"/>
    <lineage>
        <taxon>Eukaryota</taxon>
        <taxon>Metazoa</taxon>
        <taxon>Chordata</taxon>
        <taxon>Craniata</taxon>
        <taxon>Vertebrata</taxon>
        <taxon>Euteleostomi</taxon>
        <taxon>Actinopterygii</taxon>
        <taxon>Neopterygii</taxon>
        <taxon>Teleostei</taxon>
        <taxon>Ostariophysi</taxon>
        <taxon>Cypriniformes</taxon>
        <taxon>Cyprinidae</taxon>
        <taxon>Cyprininae</taxon>
        <taxon>Cyprinus</taxon>
    </lineage>
</organism>
<keyword evidence="1 3" id="KW-0853">WD repeat</keyword>
<dbReference type="CDD" id="cd06071">
    <property type="entry name" value="Beach"/>
    <property type="match status" value="1"/>
</dbReference>
<dbReference type="InterPro" id="IPR019775">
    <property type="entry name" value="WD40_repeat_CS"/>
</dbReference>
<evidence type="ECO:0000259" key="5">
    <source>
        <dbReference type="PROSITE" id="PS51783"/>
    </source>
</evidence>
<evidence type="ECO:0000256" key="3">
    <source>
        <dbReference type="PROSITE-ProRule" id="PRU00221"/>
    </source>
</evidence>
<dbReference type="Ensembl" id="ENSCCRT00000118433.1">
    <property type="protein sequence ID" value="ENSCCRP00000116010.1"/>
    <property type="gene ID" value="ENSCCRG00000063376.1"/>
</dbReference>
<dbReference type="InterPro" id="IPR001680">
    <property type="entry name" value="WD40_rpt"/>
</dbReference>
<feature type="domain" description="BEACH" evidence="4">
    <location>
        <begin position="2003"/>
        <end position="2297"/>
    </location>
</feature>
<dbReference type="InterPro" id="IPR000409">
    <property type="entry name" value="BEACH_dom"/>
</dbReference>
<reference evidence="6" key="2">
    <citation type="submission" date="2025-09" db="UniProtKB">
        <authorList>
            <consortium name="Ensembl"/>
        </authorList>
    </citation>
    <scope>IDENTIFICATION</scope>
</reference>
<sequence length="2619" mass="293617">FVEVLLETQELSSVIISLTLLWDQCSPSWRQQASRVLRAVSAAQCITIYTYFGVLFSLASNCMKICIQNMHKISENVPGHVLSEVAVSVFSFVKDSYAISPALFEEFENNDGYDIFQAILLRCEEEVTEEHFLAIQDLLGLIASFTLFGKAELKLLPFPLLSICLTCLTFFISSGSPVMNLTAFKIIQSSFLRSGNTVICSQILRTIQMIWSWEKANFFLLEWSLQSLAQLAECVWQKSPPVHLIFFELLETVILQLSYIPHETIRKVKAVLKQGCSEAFNIAALDCFYRLIMHSGLLSDVLSDGGLMEQLMFELKRRAKIIRKAGEKADSYERKLTTNILNVVAALAFQSVRNTVFIRDLGMIPYVKIFLDVEQFRSPALCILEQLSEVNPEEYMSTAIGALCSSTESEIRLKQDLLQSIMKVLENPNCWNAFRTSGGFTGLLSIVVDMEGSLMEAPKGPWASLSRHSLVELLLLILHTFALAVHVHPVNAHFFHMTGFCEKLGDALLQLGCFQRGVPVETDKESSDCRIFQQFVEAAERPEPQLPPPLGDCVKLLGFLEQFATGVSLAADPCSGLQDNNEAGESQRTGDPSNEDEAAYYDLTILHPGAVKLIMILLPSIYCPSDPCLSEELQLAVAHHVQTLVKSERNRQIMCEFGLLSTLLTHCKHILIDNSHSLHLPIVRILEKLASQDYLDFHNFLLSIADQTEDSEEDNRKSLKKALKRSFSLLKTSSDSGTVVPLHRIISLVSITSPRSFQPHKVSISPSFVEFDMTDSGYGCLFLPSLATVKGVSADFISTGGLGSGKKICFPPSAGLSFSCWFMICRFSSACESHPVRLLTVVRHMSRAEQQFSCLSVSISATDGCLVISTEEEPYQFLDEQTPSALPSSVRFKCTKQLIPGQWHHLCLVMAKGIKKSCLATVYLNATAIGTAKIKYIQPFPGQSISMDPSAVIDVCGIIGTPSLWKQHAALVWRVGPTYFFEEVLSSDQVETIYGQGTKYIGNYLALNAQDVAVSQIRMVSPERISFAINMAVSTITTVVNIRDQYNEVDCRLIAKEMGITSRDNCTPVFLAHNISQHLNGTARTIGAALVGCFGVRTFKSYSAASSFQFIGGPAAILSLVAMASDDSSLYAAVKVLLSVLETNPVMEQEMKRTNGYKLLSFLLKMKSQLISSRIFQLIMAIVGTMELGIVAVRIPNITAFQDILCDFECCLLWINVSDCEFVSSGSQQNAEVMHRLNMMSKLLILLHDTSVTRRKVSVICTIIKSLLEEHFNTTDIKRHGSSLFTLSFTLFVALGWSQTPGRSVWIRNQLVSMLFSLIISNTSILHSLSFNREEVFFALGSDWFLLFLQGHIHTSTVLLVLTLLTHFLSYPNILAKFREGVSPGTLVETMDIPTNITDNLKSRSWSFECLSCICPGFEVLQKLLVNHIHLPQVYGAIGALLIGKSDFQVPAGFPQVVYLYYSKKHVTGSADGWEVHYPGSVIQFLCLVNSLFPQDPLWTSPDFLSSLASAVFPIETPESSTGVQGIKESGEVVGQPPLLCPSHPGRKQVCDFIRILLMDSLINIPVKDGIHPLIQLLEVRDKILFYNIVMLLNHSHVPLYSPLDPSRTKQGGKTAVLVENVAFFSKMLVEKLYSGMFVVEPENLLVFMAEQIAVVSLSSLYYSVLYFLSRPRQTPAEQELIIQTICVLQQHWDVIMAKYNANVHFISCLMHCLVLIRSGSFLEGFGCEVHKKPTRNIWRHILPHKNMESELMLLVESTWNRVMRERRQALEEAYKIDLSAKPGSKEGQVSMGDVSPLWEETAMKAWQLFIGQHLLVCQHSRLLSATALSAYFFKSTYFMCVPDPRILCEASREVEEEHGLDCQHLTFFPILNEASPLSEDFSEQCMDTQLILKELEPTEEVKAKHCVVVVSGHVLTEGVLLFGKADLYLCEGFTLTSTGDVCCRIHHQTNVRDSYICNMMNKEKNLVSPNCKRWSYDDIKEANFMRFLLEDNALEIFLNNGTSVFLVFFNNDHVNAYKRGEISNFEYLMHLNTLAGRTYNDLMQYPVFPWVIADYESETLDLSCPATFRDLSKPMGAQNDKRKEKFIQRYNEVENNDGDLSAQCHYCTHYSSAIIVASYLVRMEPFSQTFLHLQGGTFDVPERMFHSIQNEWESASKDNMSDVRELIPEFFYLPDFLVNSNQFDFGCMQDGTTLDDVVLPPWAKGDPQEFIRVHREALESDYVSACLHLWIDLIFGYKQQGPPAVEALNTFHPYFYTDKHDRATMKDPIMKSTVLGYISNFGQMPKQLFTKPHPSRIPHKASFGKETSVSSQITPFFFKLDKLKPSTQAIKELTLGPVGQIVCREKDVLFVEKNKLLIPPQWNTYFSWGSYDQTCSFGSYTTEKVLCESVSDWGDAVCAACPNNSTIITAGTSTVVCVWDISISKDKLKHMRLKQTLYGHTDTVTCLVASEAHSVIISGSVDQTCILWDLEDLSYITQLPEHSSAVSALAINDLTGEIVSCAETHLYLWTMKGQLLASLNTSCWPEGKILCCCFTQKYEWDPRNVIITGCADGIVRIWKTEYSRVQLPGHEECSVSQGHVLSSAPEEAGNTNTLHLKCRIEQEREYVLLFSPPVIGPL</sequence>
<dbReference type="Gene3D" id="2.130.10.10">
    <property type="entry name" value="YVTN repeat-like/Quinoprotein amine dehydrogenase"/>
    <property type="match status" value="1"/>
</dbReference>
<dbReference type="PANTHER" id="PTHR46108">
    <property type="entry name" value="BLUE CHEESE"/>
    <property type="match status" value="1"/>
</dbReference>
<dbReference type="Pfam" id="PF14844">
    <property type="entry name" value="PH_BEACH"/>
    <property type="match status" value="1"/>
</dbReference>
<dbReference type="PROSITE" id="PS50082">
    <property type="entry name" value="WD_REPEATS_2"/>
    <property type="match status" value="1"/>
</dbReference>
<dbReference type="GO" id="GO:0019882">
    <property type="term" value="P:antigen processing and presentation"/>
    <property type="evidence" value="ECO:0007669"/>
    <property type="project" value="TreeGrafter"/>
</dbReference>
<reference evidence="6" key="1">
    <citation type="submission" date="2025-08" db="UniProtKB">
        <authorList>
            <consortium name="Ensembl"/>
        </authorList>
    </citation>
    <scope>IDENTIFICATION</scope>
</reference>
<dbReference type="Proteomes" id="UP001108240">
    <property type="component" value="Unplaced"/>
</dbReference>
<keyword evidence="2" id="KW-0677">Repeat</keyword>
<evidence type="ECO:0000313" key="6">
    <source>
        <dbReference type="Ensembl" id="ENSCCRP00000116010.1"/>
    </source>
</evidence>
<feature type="repeat" description="WD" evidence="3">
    <location>
        <begin position="2438"/>
        <end position="2479"/>
    </location>
</feature>
<dbReference type="InterPro" id="IPR036322">
    <property type="entry name" value="WD40_repeat_dom_sf"/>
</dbReference>
<evidence type="ECO:0000259" key="4">
    <source>
        <dbReference type="PROSITE" id="PS50197"/>
    </source>
</evidence>
<dbReference type="Gene3D" id="1.25.10.10">
    <property type="entry name" value="Leucine-rich Repeat Variant"/>
    <property type="match status" value="1"/>
</dbReference>
<protein>
    <submittedName>
        <fullName evidence="6">WDFY family member 4</fullName>
    </submittedName>
</protein>
<accession>A0A9J7YF66</accession>
<dbReference type="SMART" id="SM00320">
    <property type="entry name" value="WD40"/>
    <property type="match status" value="4"/>
</dbReference>
<name>A0A9J7YF66_CYPCA</name>
<keyword evidence="7" id="KW-1185">Reference proteome</keyword>
<dbReference type="InterPro" id="IPR015943">
    <property type="entry name" value="WD40/YVTN_repeat-like_dom_sf"/>
</dbReference>
<dbReference type="InterPro" id="IPR036372">
    <property type="entry name" value="BEACH_dom_sf"/>
</dbReference>
<dbReference type="SMART" id="SM01026">
    <property type="entry name" value="Beach"/>
    <property type="match status" value="1"/>
</dbReference>
<dbReference type="InterPro" id="IPR016024">
    <property type="entry name" value="ARM-type_fold"/>
</dbReference>
<proteinExistence type="predicted"/>
<dbReference type="CDD" id="cd01201">
    <property type="entry name" value="PH_BEACH"/>
    <property type="match status" value="1"/>
</dbReference>
<dbReference type="FunFam" id="1.10.1540.10:FF:000002">
    <property type="entry name" value="WD repeat and FYVE domain containing 3"/>
    <property type="match status" value="1"/>
</dbReference>
<dbReference type="SUPFAM" id="SSF50978">
    <property type="entry name" value="WD40 repeat-like"/>
    <property type="match status" value="1"/>
</dbReference>
<dbReference type="InterPro" id="IPR051944">
    <property type="entry name" value="BEACH_domain_protein"/>
</dbReference>
<dbReference type="SUPFAM" id="SSF81837">
    <property type="entry name" value="BEACH domain"/>
    <property type="match status" value="1"/>
</dbReference>
<dbReference type="GeneTree" id="ENSGT00940000155684"/>
<dbReference type="PANTHER" id="PTHR46108:SF3">
    <property type="entry name" value="WD REPEAT- AND FYVE DOMAIN-CONTAINING PROTEIN 4"/>
    <property type="match status" value="1"/>
</dbReference>
<evidence type="ECO:0000256" key="1">
    <source>
        <dbReference type="ARBA" id="ARBA00022574"/>
    </source>
</evidence>
<dbReference type="PROSITE" id="PS50197">
    <property type="entry name" value="BEACH"/>
    <property type="match status" value="1"/>
</dbReference>
<dbReference type="SUPFAM" id="SSF50729">
    <property type="entry name" value="PH domain-like"/>
    <property type="match status" value="1"/>
</dbReference>
<dbReference type="Pfam" id="PF00400">
    <property type="entry name" value="WD40"/>
    <property type="match status" value="2"/>
</dbReference>
<feature type="domain" description="BEACH-type PH" evidence="5">
    <location>
        <begin position="1897"/>
        <end position="2022"/>
    </location>
</feature>
<dbReference type="Gene3D" id="1.10.1540.10">
    <property type="entry name" value="BEACH domain"/>
    <property type="match status" value="1"/>
</dbReference>